<dbReference type="Proteomes" id="UP000321749">
    <property type="component" value="Unassembled WGS sequence"/>
</dbReference>
<evidence type="ECO:0000313" key="6">
    <source>
        <dbReference type="Proteomes" id="UP000321749"/>
    </source>
</evidence>
<dbReference type="PRINTS" id="PR00081">
    <property type="entry name" value="GDHRDH"/>
</dbReference>
<dbReference type="GO" id="GO:0016491">
    <property type="term" value="F:oxidoreductase activity"/>
    <property type="evidence" value="ECO:0007669"/>
    <property type="project" value="UniProtKB-KW"/>
</dbReference>
<accession>A0AA87RPD7</accession>
<reference evidence="5 6" key="1">
    <citation type="submission" date="2019-07" db="EMBL/GenBank/DDBJ databases">
        <title>Whole genome shotgun sequence of Agrococcus baldri NBRC 103055.</title>
        <authorList>
            <person name="Hosoyama A."/>
            <person name="Uohara A."/>
            <person name="Ohji S."/>
            <person name="Ichikawa N."/>
        </authorList>
    </citation>
    <scope>NUCLEOTIDE SEQUENCE [LARGE SCALE GENOMIC DNA]</scope>
    <source>
        <strain evidence="5 6">NBRC 103055</strain>
    </source>
</reference>
<sequence>MSGMLAGKVALVTGAGHGIGRGHALELAKHGAKVVVNDLGGSVDGEGTGRDADVVVDLIRSRGGEAIADYGDVGSEQDTEAMVTRAVEEFGQLDIVVNNAGIVRDRVVWKMTPADFDLVMRVHVRGTWLLSHFAAIHWRERSAEVGKVPGRIINTTSGAGLQGNFGQSNYATAKAAIAGLTLTLSLELAKFGVTVNCISPAANTRISASVPEWGVQVREADDFAPDEYDPMDPSNCSPLVAWLASDEAQYINGQVLRVVRDDINLMQTWTQRSTISNGGSRWDAERLGLRVGRELYGVQARGLDL</sequence>
<dbReference type="RefSeq" id="WP_146797503.1">
    <property type="nucleotide sequence ID" value="NZ_BJUU01000033.1"/>
</dbReference>
<dbReference type="Gene3D" id="3.40.50.720">
    <property type="entry name" value="NAD(P)-binding Rossmann-like Domain"/>
    <property type="match status" value="1"/>
</dbReference>
<dbReference type="SUPFAM" id="SSF51735">
    <property type="entry name" value="NAD(P)-binding Rossmann-fold domains"/>
    <property type="match status" value="1"/>
</dbReference>
<keyword evidence="2" id="KW-0560">Oxidoreductase</keyword>
<dbReference type="PANTHER" id="PTHR45024:SF2">
    <property type="entry name" value="SCP2 DOMAIN-CONTAINING PROTEIN"/>
    <property type="match status" value="1"/>
</dbReference>
<dbReference type="SMART" id="SM00822">
    <property type="entry name" value="PKS_KR"/>
    <property type="match status" value="1"/>
</dbReference>
<evidence type="ECO:0000256" key="1">
    <source>
        <dbReference type="ARBA" id="ARBA00006484"/>
    </source>
</evidence>
<dbReference type="PRINTS" id="PR00080">
    <property type="entry name" value="SDRFAMILY"/>
</dbReference>
<proteinExistence type="inferred from homology"/>
<comment type="caution">
    <text evidence="5">The sequence shown here is derived from an EMBL/GenBank/DDBJ whole genome shotgun (WGS) entry which is preliminary data.</text>
</comment>
<dbReference type="AlphaFoldDB" id="A0AA87RPD7"/>
<feature type="domain" description="Ketoreductase" evidence="4">
    <location>
        <begin position="8"/>
        <end position="201"/>
    </location>
</feature>
<evidence type="ECO:0000256" key="2">
    <source>
        <dbReference type="ARBA" id="ARBA00023002"/>
    </source>
</evidence>
<dbReference type="InterPro" id="IPR002347">
    <property type="entry name" value="SDR_fam"/>
</dbReference>
<protein>
    <submittedName>
        <fullName evidence="5">Short-chain dehydrogenase</fullName>
    </submittedName>
</protein>
<dbReference type="InterPro" id="IPR051687">
    <property type="entry name" value="Peroxisomal_Beta-Oxidation"/>
</dbReference>
<dbReference type="InterPro" id="IPR020904">
    <property type="entry name" value="Sc_DH/Rdtase_CS"/>
</dbReference>
<dbReference type="InterPro" id="IPR036291">
    <property type="entry name" value="NAD(P)-bd_dom_sf"/>
</dbReference>
<evidence type="ECO:0000256" key="3">
    <source>
        <dbReference type="RuleBase" id="RU000363"/>
    </source>
</evidence>
<evidence type="ECO:0000259" key="4">
    <source>
        <dbReference type="SMART" id="SM00822"/>
    </source>
</evidence>
<dbReference type="Pfam" id="PF00106">
    <property type="entry name" value="adh_short"/>
    <property type="match status" value="1"/>
</dbReference>
<dbReference type="PROSITE" id="PS00061">
    <property type="entry name" value="ADH_SHORT"/>
    <property type="match status" value="1"/>
</dbReference>
<organism evidence="5 6">
    <name type="scientific">Agrococcus baldri</name>
    <dbReference type="NCBI Taxonomy" id="153730"/>
    <lineage>
        <taxon>Bacteria</taxon>
        <taxon>Bacillati</taxon>
        <taxon>Actinomycetota</taxon>
        <taxon>Actinomycetes</taxon>
        <taxon>Micrococcales</taxon>
        <taxon>Microbacteriaceae</taxon>
        <taxon>Agrococcus</taxon>
    </lineage>
</organism>
<dbReference type="FunFam" id="3.40.50.720:FF:000084">
    <property type="entry name" value="Short-chain dehydrogenase reductase"/>
    <property type="match status" value="1"/>
</dbReference>
<dbReference type="EMBL" id="BJUU01000033">
    <property type="protein sequence ID" value="GEK81612.1"/>
    <property type="molecule type" value="Genomic_DNA"/>
</dbReference>
<comment type="similarity">
    <text evidence="1 3">Belongs to the short-chain dehydrogenases/reductases (SDR) family.</text>
</comment>
<gene>
    <name evidence="5" type="ORF">ABA31_29630</name>
</gene>
<dbReference type="InterPro" id="IPR057326">
    <property type="entry name" value="KR_dom"/>
</dbReference>
<dbReference type="PANTHER" id="PTHR45024">
    <property type="entry name" value="DEHYDROGENASES, SHORT CHAIN"/>
    <property type="match status" value="1"/>
</dbReference>
<name>A0AA87RPD7_9MICO</name>
<evidence type="ECO:0000313" key="5">
    <source>
        <dbReference type="EMBL" id="GEK81612.1"/>
    </source>
</evidence>
<keyword evidence="6" id="KW-1185">Reference proteome</keyword>